<dbReference type="InterPro" id="IPR013118">
    <property type="entry name" value="Mannitol_DH_C"/>
</dbReference>
<dbReference type="InterPro" id="IPR023027">
    <property type="entry name" value="Mannitol_DH_CS"/>
</dbReference>
<proteinExistence type="inferred from homology"/>
<evidence type="ECO:0000256" key="3">
    <source>
        <dbReference type="ARBA" id="ARBA00016219"/>
    </source>
</evidence>
<dbReference type="Proteomes" id="UP000031671">
    <property type="component" value="Unassembled WGS sequence"/>
</dbReference>
<dbReference type="EC" id="1.1.1.17" evidence="2 6"/>
<dbReference type="Pfam" id="PF01232">
    <property type="entry name" value="Mannitol_dh"/>
    <property type="match status" value="1"/>
</dbReference>
<organism evidence="9 10">
    <name type="scientific">Vibrio ishigakensis</name>
    <dbReference type="NCBI Taxonomy" id="1481914"/>
    <lineage>
        <taxon>Bacteria</taxon>
        <taxon>Pseudomonadati</taxon>
        <taxon>Pseudomonadota</taxon>
        <taxon>Gammaproteobacteria</taxon>
        <taxon>Vibrionales</taxon>
        <taxon>Vibrionaceae</taxon>
        <taxon>Vibrio</taxon>
    </lineage>
</organism>
<keyword evidence="10" id="KW-1185">Reference proteome</keyword>
<keyword evidence="5 6" id="KW-0520">NAD</keyword>
<evidence type="ECO:0000256" key="2">
    <source>
        <dbReference type="ARBA" id="ARBA00012939"/>
    </source>
</evidence>
<dbReference type="InterPro" id="IPR008927">
    <property type="entry name" value="6-PGluconate_DH-like_C_sf"/>
</dbReference>
<dbReference type="RefSeq" id="WP_261834061.1">
    <property type="nucleotide sequence ID" value="NZ_AP024881.1"/>
</dbReference>
<dbReference type="NCBIfam" id="NF002647">
    <property type="entry name" value="PRK02318.1-3"/>
    <property type="match status" value="1"/>
</dbReference>
<dbReference type="Gene3D" id="3.40.50.720">
    <property type="entry name" value="NAD(P)-binding Rossmann-like Domain"/>
    <property type="match status" value="1"/>
</dbReference>
<dbReference type="SUPFAM" id="SSF48179">
    <property type="entry name" value="6-phosphogluconate dehydrogenase C-terminal domain-like"/>
    <property type="match status" value="1"/>
</dbReference>
<dbReference type="Gene3D" id="1.10.1040.10">
    <property type="entry name" value="N-(1-d-carboxylethyl)-l-norvaline Dehydrogenase, domain 2"/>
    <property type="match status" value="1"/>
</dbReference>
<comment type="similarity">
    <text evidence="1 6">Belongs to the mannitol dehydrogenase family.</text>
</comment>
<dbReference type="PROSITE" id="PS00974">
    <property type="entry name" value="MANNITOL_DHGENASE"/>
    <property type="match status" value="1"/>
</dbReference>
<evidence type="ECO:0000259" key="8">
    <source>
        <dbReference type="Pfam" id="PF08125"/>
    </source>
</evidence>
<dbReference type="GO" id="GO:0008926">
    <property type="term" value="F:mannitol-1-phosphate 5-dehydrogenase activity"/>
    <property type="evidence" value="ECO:0007669"/>
    <property type="project" value="UniProtKB-UniRule"/>
</dbReference>
<feature type="binding site" evidence="6">
    <location>
        <begin position="3"/>
        <end position="14"/>
    </location>
    <ligand>
        <name>NAD(+)</name>
        <dbReference type="ChEBI" id="CHEBI:57540"/>
    </ligand>
</feature>
<protein>
    <recommendedName>
        <fullName evidence="3 6">Mannitol-1-phosphate 5-dehydrogenase</fullName>
        <ecNumber evidence="2 6">1.1.1.17</ecNumber>
    </recommendedName>
</protein>
<evidence type="ECO:0000313" key="10">
    <source>
        <dbReference type="Proteomes" id="UP000031671"/>
    </source>
</evidence>
<dbReference type="PRINTS" id="PR00084">
    <property type="entry name" value="MTLDHDRGNASE"/>
</dbReference>
<reference evidence="9 10" key="2">
    <citation type="submission" date="2015-01" db="EMBL/GenBank/DDBJ databases">
        <authorList>
            <consortium name="NBRP consortium"/>
            <person name="Sawabe T."/>
            <person name="Meirelles P."/>
            <person name="Feng G."/>
            <person name="Sayaka M."/>
            <person name="Hattori M."/>
            <person name="Ohkuma M."/>
        </authorList>
    </citation>
    <scope>NUCLEOTIDE SEQUENCE [LARGE SCALE GENOMIC DNA]</scope>
    <source>
        <strain evidence="10">JCM 19231</strain>
    </source>
</reference>
<dbReference type="Pfam" id="PF08125">
    <property type="entry name" value="Mannitol_dh_C"/>
    <property type="match status" value="1"/>
</dbReference>
<dbReference type="FunFam" id="1.10.1040.10:FF:000009">
    <property type="entry name" value="Mannitol-1-phosphate 5-dehydrogenase"/>
    <property type="match status" value="1"/>
</dbReference>
<evidence type="ECO:0000256" key="4">
    <source>
        <dbReference type="ARBA" id="ARBA00023002"/>
    </source>
</evidence>
<feature type="domain" description="Mannitol dehydrogenase C-terminal" evidence="8">
    <location>
        <begin position="204"/>
        <end position="381"/>
    </location>
</feature>
<keyword evidence="4 6" id="KW-0560">Oxidoreductase</keyword>
<dbReference type="InterPro" id="IPR023028">
    <property type="entry name" value="Mannitol_1_phos_5_DH"/>
</dbReference>
<evidence type="ECO:0000259" key="7">
    <source>
        <dbReference type="Pfam" id="PF01232"/>
    </source>
</evidence>
<dbReference type="SUPFAM" id="SSF51735">
    <property type="entry name" value="NAD(P)-binding Rossmann-fold domains"/>
    <property type="match status" value="1"/>
</dbReference>
<dbReference type="InterPro" id="IPR036291">
    <property type="entry name" value="NAD(P)-bd_dom_sf"/>
</dbReference>
<comment type="caution">
    <text evidence="9">The sequence shown here is derived from an EMBL/GenBank/DDBJ whole genome shotgun (WGS) entry which is preliminary data.</text>
</comment>
<dbReference type="NCBIfam" id="NF002650">
    <property type="entry name" value="PRK02318.2-2"/>
    <property type="match status" value="1"/>
</dbReference>
<gene>
    <name evidence="6" type="primary">mtlD</name>
    <name evidence="9" type="ORF">JCM19231_4598</name>
</gene>
<dbReference type="NCBIfam" id="NF002646">
    <property type="entry name" value="PRK02318.1-2"/>
    <property type="match status" value="1"/>
</dbReference>
<evidence type="ECO:0000256" key="6">
    <source>
        <dbReference type="HAMAP-Rule" id="MF_00196"/>
    </source>
</evidence>
<accession>A0A0B8NIC3</accession>
<name>A0A0B8NIC3_9VIBR</name>
<dbReference type="InterPro" id="IPR013131">
    <property type="entry name" value="Mannitol_DH_N"/>
</dbReference>
<reference evidence="9 10" key="1">
    <citation type="submission" date="2015-01" db="EMBL/GenBank/DDBJ databases">
        <title>Vibrio sp. C1 JCM 19231 whole genome shotgun sequence.</title>
        <authorList>
            <person name="Sawabe T."/>
            <person name="Meirelles P."/>
            <person name="Feng G."/>
            <person name="Sayaka M."/>
            <person name="Hattori M."/>
            <person name="Ohkuma M."/>
        </authorList>
    </citation>
    <scope>NUCLEOTIDE SEQUENCE [LARGE SCALE GENOMIC DNA]</scope>
    <source>
        <strain evidence="10">JCM 19231</strain>
    </source>
</reference>
<evidence type="ECO:0000313" key="9">
    <source>
        <dbReference type="EMBL" id="GAM54420.1"/>
    </source>
</evidence>
<feature type="domain" description="Mannitol dehydrogenase N-terminal" evidence="7">
    <location>
        <begin position="1"/>
        <end position="197"/>
    </location>
</feature>
<dbReference type="PANTHER" id="PTHR30524">
    <property type="entry name" value="MANNITOL-1-PHOSPHATE 5-DEHYDROGENASE"/>
    <property type="match status" value="1"/>
</dbReference>
<comment type="catalytic activity">
    <reaction evidence="6">
        <text>D-mannitol 1-phosphate + NAD(+) = beta-D-fructose 6-phosphate + NADH + H(+)</text>
        <dbReference type="Rhea" id="RHEA:19661"/>
        <dbReference type="ChEBI" id="CHEBI:15378"/>
        <dbReference type="ChEBI" id="CHEBI:57540"/>
        <dbReference type="ChEBI" id="CHEBI:57634"/>
        <dbReference type="ChEBI" id="CHEBI:57945"/>
        <dbReference type="ChEBI" id="CHEBI:61381"/>
        <dbReference type="EC" id="1.1.1.17"/>
    </reaction>
</comment>
<dbReference type="GO" id="GO:0019592">
    <property type="term" value="P:mannitol catabolic process"/>
    <property type="evidence" value="ECO:0007669"/>
    <property type="project" value="TreeGrafter"/>
</dbReference>
<evidence type="ECO:0000256" key="1">
    <source>
        <dbReference type="ARBA" id="ARBA00006541"/>
    </source>
</evidence>
<sequence>MKALHFGAGNIGRGFIGKLLADAGIAVTFADVNETVVNALIERNQYPVKVVGADVVVEEVTNVTAINSTSPEIVDLIASVDMVTTAVGPTVLNIISKTIADGIELRFANGNEAPLNIIACENMVRGTSQLKEAVFGHLSEETKAKAEQQIGFVDSAVDRIVPPAEEGETDPLAVTVETFSEWIVDETQFKGEIPNIPGMERTDNLMAFVERKLFTLNTGHLITAYLGVLAGHETIKDAIEDSAIHSDVLAAMQESGEVLIRRYGFDPEAHAAYIQKILGRFANPYLRDEVDRVGRQPIRKLSPQDRLVKPLNGTLEYGLPNSHLLKGIAAAFLYKNDDDPQAVELQAMFAEKGFAETLAHYSELKVDAEVVKLAEQTYLALK</sequence>
<dbReference type="GO" id="GO:0005829">
    <property type="term" value="C:cytosol"/>
    <property type="evidence" value="ECO:0007669"/>
    <property type="project" value="TreeGrafter"/>
</dbReference>
<dbReference type="InterPro" id="IPR000669">
    <property type="entry name" value="Mannitol_DH"/>
</dbReference>
<dbReference type="NCBIfam" id="NF002652">
    <property type="entry name" value="PRK02318.2-5"/>
    <property type="match status" value="1"/>
</dbReference>
<dbReference type="AlphaFoldDB" id="A0A0B8NIC3"/>
<dbReference type="FunFam" id="3.40.50.720:FF:000075">
    <property type="entry name" value="Mannitol-1-phosphate 5-dehydrogenase"/>
    <property type="match status" value="1"/>
</dbReference>
<dbReference type="HAMAP" id="MF_00196">
    <property type="entry name" value="Mannitol_dehydrog"/>
    <property type="match status" value="1"/>
</dbReference>
<dbReference type="InterPro" id="IPR013328">
    <property type="entry name" value="6PGD_dom2"/>
</dbReference>
<evidence type="ECO:0000256" key="5">
    <source>
        <dbReference type="ARBA" id="ARBA00023027"/>
    </source>
</evidence>
<dbReference type="EMBL" id="BBRZ01000004">
    <property type="protein sequence ID" value="GAM54420.1"/>
    <property type="molecule type" value="Genomic_DNA"/>
</dbReference>
<dbReference type="PANTHER" id="PTHR30524:SF0">
    <property type="entry name" value="ALTRONATE OXIDOREDUCTASE-RELATED"/>
    <property type="match status" value="1"/>
</dbReference>